<dbReference type="eggNOG" id="COG0265">
    <property type="taxonomic scope" value="Bacteria"/>
</dbReference>
<proteinExistence type="predicted"/>
<protein>
    <submittedName>
        <fullName evidence="2">Uncharacterized protein</fullName>
    </submittedName>
</protein>
<comment type="caution">
    <text evidence="2">The sequence shown here is derived from an EMBL/GenBank/DDBJ whole genome shotgun (WGS) entry which is preliminary data.</text>
</comment>
<organism evidence="2 3">
    <name type="scientific">Thermobrachium celere DSM 8682</name>
    <dbReference type="NCBI Taxonomy" id="941824"/>
    <lineage>
        <taxon>Bacteria</taxon>
        <taxon>Bacillati</taxon>
        <taxon>Bacillota</taxon>
        <taxon>Clostridia</taxon>
        <taxon>Eubacteriales</taxon>
        <taxon>Clostridiaceae</taxon>
        <taxon>Thermobrachium</taxon>
    </lineage>
</organism>
<dbReference type="AlphaFoldDB" id="R7RQ50"/>
<feature type="chain" id="PRO_5004444315" evidence="1">
    <location>
        <begin position="24"/>
        <end position="618"/>
    </location>
</feature>
<sequence>MKKQLSFVIALSLVFGTVTPAIAKTNTVNLYEVFSNKKDKYKNEVGSQIYKWSMYLPNDAQIFKSDKANYFSMYTNSYQSNINLEVNRNKYNLTLEDILLRLENNNILFDLNDMFSKGKEYSIDIVKDEKGQKYIRIVKTNPFYDYYFVDDAAEENGDFIENRIYVANGYIYNLTVSMNGRFYKQHKEMFNKLISSFKTTFDSKNPYIKELTDTASVDRVYINKTYGYTMLLRPYWKTDTMNYRKQTFKPLYSIDELIGKPEEDSSDVKIQEGISVNVVSSAKGGEKVSDWANKEIELFKQSYNEKVYEILENKQIKLNGFDAYLFEVRFKTITSKSYVLKNIYIIGNGYKYQIVATMLDETYEDSTKKLDYDRMMNSFKLEKKYLSTKLGRLLSARDLVDMKQTRDIKLKKYDFKISVPKSFGSYDEMFSYDDNSNRRYDFEDNIKYSDGNLEYINISDMMNRMQLSVFASLSVRDMNEIMKQKLEIYQKDSEVLMGIAKVNIKSTNIDGTEIYRIDKVYDVNRINEFVQEDFGKQYNLELTCNQYQLIIKRGNDLYSISLTLPVANITDKNINTIETIFKSVTIKGSKYGNLNLNWKQRELSEFKSEQSVSTQDNK</sequence>
<gene>
    <name evidence="2" type="ORF">TCEL_01337</name>
</gene>
<evidence type="ECO:0000313" key="3">
    <source>
        <dbReference type="Proteomes" id="UP000014923"/>
    </source>
</evidence>
<dbReference type="OrthoDB" id="1743680at2"/>
<dbReference type="RefSeq" id="WP_018660559.1">
    <property type="nucleotide sequence ID" value="NZ_HF952018.1"/>
</dbReference>
<dbReference type="EMBL" id="CAVN010000087">
    <property type="protein sequence ID" value="CDF57423.1"/>
    <property type="molecule type" value="Genomic_DNA"/>
</dbReference>
<evidence type="ECO:0000313" key="2">
    <source>
        <dbReference type="EMBL" id="CDF57423.1"/>
    </source>
</evidence>
<accession>R7RQ50</accession>
<keyword evidence="1" id="KW-0732">Signal</keyword>
<reference evidence="2" key="1">
    <citation type="submission" date="2013-03" db="EMBL/GenBank/DDBJ databases">
        <title>Draft genome sequence of the hydrogen-ethanol-producing anaerobic alkalithermophilic Caloramator celere.</title>
        <authorList>
            <person name="Ciranna A."/>
            <person name="Larjo A."/>
            <person name="Kivisto A."/>
            <person name="Santala V."/>
            <person name="Roos C."/>
            <person name="Karp M."/>
        </authorList>
    </citation>
    <scope>NUCLEOTIDE SEQUENCE [LARGE SCALE GENOMIC DNA]</scope>
    <source>
        <strain evidence="2">DSM 8682</strain>
    </source>
</reference>
<evidence type="ECO:0000256" key="1">
    <source>
        <dbReference type="SAM" id="SignalP"/>
    </source>
</evidence>
<name>R7RQ50_9CLOT</name>
<keyword evidence="3" id="KW-1185">Reference proteome</keyword>
<dbReference type="HOGENOM" id="CLU_439849_0_0_9"/>
<dbReference type="Proteomes" id="UP000014923">
    <property type="component" value="Unassembled WGS sequence"/>
</dbReference>
<dbReference type="Gene3D" id="3.40.1000.10">
    <property type="entry name" value="Mog1/PsbP, alpha/beta/alpha sandwich"/>
    <property type="match status" value="1"/>
</dbReference>
<feature type="signal peptide" evidence="1">
    <location>
        <begin position="1"/>
        <end position="23"/>
    </location>
</feature>